<dbReference type="PANTHER" id="PTHR44013:SF1">
    <property type="entry name" value="ZINC-TYPE ALCOHOL DEHYDROGENASE-LIKE PROTEIN C16A3.02C"/>
    <property type="match status" value="1"/>
</dbReference>
<dbReference type="Proteomes" id="UP001196136">
    <property type="component" value="Unassembled WGS sequence"/>
</dbReference>
<name>A0ABS7EUK6_9FLAO</name>
<dbReference type="CDD" id="cd08267">
    <property type="entry name" value="MDR1"/>
    <property type="match status" value="1"/>
</dbReference>
<evidence type="ECO:0000313" key="3">
    <source>
        <dbReference type="Proteomes" id="UP001196136"/>
    </source>
</evidence>
<dbReference type="Pfam" id="PF13602">
    <property type="entry name" value="ADH_zinc_N_2"/>
    <property type="match status" value="1"/>
</dbReference>
<dbReference type="Gene3D" id="3.40.50.720">
    <property type="entry name" value="NAD(P)-binding Rossmann-like Domain"/>
    <property type="match status" value="1"/>
</dbReference>
<feature type="domain" description="Enoyl reductase (ER)" evidence="1">
    <location>
        <begin position="14"/>
        <end position="324"/>
    </location>
</feature>
<keyword evidence="3" id="KW-1185">Reference proteome</keyword>
<dbReference type="SMART" id="SM00829">
    <property type="entry name" value="PKS_ER"/>
    <property type="match status" value="1"/>
</dbReference>
<dbReference type="InterPro" id="IPR020843">
    <property type="entry name" value="ER"/>
</dbReference>
<gene>
    <name evidence="2" type="ORF">K1F36_15375</name>
</gene>
<evidence type="ECO:0000259" key="1">
    <source>
        <dbReference type="SMART" id="SM00829"/>
    </source>
</evidence>
<dbReference type="InterPro" id="IPR052733">
    <property type="entry name" value="Chloroplast_QOR"/>
</dbReference>
<dbReference type="InterPro" id="IPR013154">
    <property type="entry name" value="ADH-like_N"/>
</dbReference>
<organism evidence="2 3">
    <name type="scientific">Flagellimonas abyssi</name>
    <dbReference type="NCBI Taxonomy" id="2864871"/>
    <lineage>
        <taxon>Bacteria</taxon>
        <taxon>Pseudomonadati</taxon>
        <taxon>Bacteroidota</taxon>
        <taxon>Flavobacteriia</taxon>
        <taxon>Flavobacteriales</taxon>
        <taxon>Flavobacteriaceae</taxon>
        <taxon>Flagellimonas</taxon>
    </lineage>
</organism>
<dbReference type="EMBL" id="JAHZSV010000026">
    <property type="protein sequence ID" value="MBW8201206.1"/>
    <property type="molecule type" value="Genomic_DNA"/>
</dbReference>
<evidence type="ECO:0000313" key="2">
    <source>
        <dbReference type="EMBL" id="MBW8201206.1"/>
    </source>
</evidence>
<dbReference type="PANTHER" id="PTHR44013">
    <property type="entry name" value="ZINC-TYPE ALCOHOL DEHYDROGENASE-LIKE PROTEIN C16A3.02C"/>
    <property type="match status" value="1"/>
</dbReference>
<protein>
    <submittedName>
        <fullName evidence="2">NAD(P)-dependent alcohol dehydrogenase</fullName>
    </submittedName>
</protein>
<proteinExistence type="predicted"/>
<sequence length="336" mass="37197">MSKRMKAVTLNKYGKPDALQLVDIEMPIHKEDEVLIKIDAIPVTTEDPLQRMGRPYFTRLILGFTKPKNPILGAEFSGEIVSIGKNVAQFKVGDKVFGHSGKGLGCYAEYVCVQEKGLLLKRPKKIKYEELAPVCTFMAAWNFMVSLAEVKPNQKVLINGASGTVGTAAVQIAKSFGAQVTGVCSTSMMAVVRSLGADKVIDYSCNTFTENGEIYDIIFDVANKTSFKKCLNSLSETGVYLNPVLSIGIIRQMWWTKVFCKRKVLFSATGLLPISKRKAYLAQLSKLFADGKLRTIIDKRYPLDQMVEAHRYVESGVKKGNVIVDLNWNSNSNSNS</sequence>
<dbReference type="SUPFAM" id="SSF51735">
    <property type="entry name" value="NAD(P)-binding Rossmann-fold domains"/>
    <property type="match status" value="1"/>
</dbReference>
<reference evidence="2 3" key="1">
    <citation type="submission" date="2021-08" db="EMBL/GenBank/DDBJ databases">
        <title>Muricauda profundi sp. nov., a marine bacterium isolated from deep seawater of the Mariana Trench.</title>
        <authorList>
            <person name="Wei Y."/>
        </authorList>
    </citation>
    <scope>NUCLEOTIDE SEQUENCE [LARGE SCALE GENOMIC DNA]</scope>
    <source>
        <strain evidence="2 3">W52</strain>
    </source>
</reference>
<comment type="caution">
    <text evidence="2">The sequence shown here is derived from an EMBL/GenBank/DDBJ whole genome shotgun (WGS) entry which is preliminary data.</text>
</comment>
<accession>A0ABS7EUK6</accession>
<dbReference type="InterPro" id="IPR036291">
    <property type="entry name" value="NAD(P)-bd_dom_sf"/>
</dbReference>
<dbReference type="RefSeq" id="WP_220114642.1">
    <property type="nucleotide sequence ID" value="NZ_JAHZSV010000026.1"/>
</dbReference>
<dbReference type="Pfam" id="PF08240">
    <property type="entry name" value="ADH_N"/>
    <property type="match status" value="1"/>
</dbReference>
<dbReference type="SUPFAM" id="SSF50129">
    <property type="entry name" value="GroES-like"/>
    <property type="match status" value="1"/>
</dbReference>
<dbReference type="InterPro" id="IPR011032">
    <property type="entry name" value="GroES-like_sf"/>
</dbReference>
<dbReference type="Gene3D" id="3.90.180.10">
    <property type="entry name" value="Medium-chain alcohol dehydrogenases, catalytic domain"/>
    <property type="match status" value="1"/>
</dbReference>